<dbReference type="Proteomes" id="UP000323653">
    <property type="component" value="Chromosome"/>
</dbReference>
<dbReference type="AlphaFoldDB" id="A0A5C0VF28"/>
<dbReference type="Gene3D" id="1.10.10.10">
    <property type="entry name" value="Winged helix-like DNA-binding domain superfamily/Winged helix DNA-binding domain"/>
    <property type="match status" value="1"/>
</dbReference>
<evidence type="ECO:0000313" key="2">
    <source>
        <dbReference type="Proteomes" id="UP000323653"/>
    </source>
</evidence>
<dbReference type="RefSeq" id="WP_149073820.1">
    <property type="nucleotide sequence ID" value="NZ_CP043329.1"/>
</dbReference>
<dbReference type="InterPro" id="IPR036388">
    <property type="entry name" value="WH-like_DNA-bd_sf"/>
</dbReference>
<sequence>MVDFKNYEARRTYLLYLIIHKYPLSRKQLAQKFNCEEHTITRMVNDLRFHKNYPIRYSKSLKRYVLVED</sequence>
<evidence type="ECO:0000313" key="1">
    <source>
        <dbReference type="EMBL" id="QEK50697.1"/>
    </source>
</evidence>
<accession>A0A5C0VF28</accession>
<keyword evidence="2" id="KW-1185">Reference proteome</keyword>
<dbReference type="KEGG" id="pej:FYC62_02710"/>
<dbReference type="EMBL" id="CP043329">
    <property type="protein sequence ID" value="QEK50697.1"/>
    <property type="molecule type" value="Genomic_DNA"/>
</dbReference>
<proteinExistence type="predicted"/>
<organism evidence="1 2">
    <name type="scientific">Pedobacter aquae</name>
    <dbReference type="NCBI Taxonomy" id="2605747"/>
    <lineage>
        <taxon>Bacteria</taxon>
        <taxon>Pseudomonadati</taxon>
        <taxon>Bacteroidota</taxon>
        <taxon>Sphingobacteriia</taxon>
        <taxon>Sphingobacteriales</taxon>
        <taxon>Sphingobacteriaceae</taxon>
        <taxon>Pedobacter</taxon>
    </lineage>
</organism>
<name>A0A5C0VF28_9SPHI</name>
<dbReference type="SUPFAM" id="SSF46785">
    <property type="entry name" value="Winged helix' DNA-binding domain"/>
    <property type="match status" value="1"/>
</dbReference>
<protein>
    <submittedName>
        <fullName evidence="1">HTH domain-containing protein</fullName>
    </submittedName>
</protein>
<gene>
    <name evidence="1" type="ORF">FYC62_02710</name>
</gene>
<dbReference type="InterPro" id="IPR036390">
    <property type="entry name" value="WH_DNA-bd_sf"/>
</dbReference>
<reference evidence="1 2" key="1">
    <citation type="submission" date="2019-08" db="EMBL/GenBank/DDBJ databases">
        <title>Pedobacter sp. nov., isolated from Han river, South Korea.</title>
        <authorList>
            <person name="Lee D.-H."/>
            <person name="Kim Y.-S."/>
            <person name="Hwang E.-M."/>
            <person name="Le Tran T.C."/>
            <person name="Cha C.-J."/>
        </authorList>
    </citation>
    <scope>NUCLEOTIDE SEQUENCE [LARGE SCALE GENOMIC DNA]</scope>
    <source>
        <strain evidence="1 2">CJ43</strain>
    </source>
</reference>